<keyword evidence="1" id="KW-0732">Signal</keyword>
<proteinExistence type="predicted"/>
<feature type="chain" id="PRO_5035299171" evidence="1">
    <location>
        <begin position="18"/>
        <end position="70"/>
    </location>
</feature>
<comment type="caution">
    <text evidence="2">The sequence shown here is derived from an EMBL/GenBank/DDBJ whole genome shotgun (WGS) entry which is preliminary data.</text>
</comment>
<sequence>MHYSTLLPFILAGSASAWLPHERDLAAFNQTARHEQLGKRFKPNLPSGVTKIRGVNFGGKPPIPLSGCIC</sequence>
<dbReference type="Proteomes" id="UP000694050">
    <property type="component" value="Unassembled WGS sequence"/>
</dbReference>
<feature type="signal peptide" evidence="1">
    <location>
        <begin position="1"/>
        <end position="17"/>
    </location>
</feature>
<gene>
    <name evidence="2" type="ORF">Forpe1208_v009323</name>
</gene>
<evidence type="ECO:0000313" key="2">
    <source>
        <dbReference type="EMBL" id="KAG7412982.1"/>
    </source>
</evidence>
<accession>A0A8J5P735</accession>
<reference evidence="2" key="1">
    <citation type="submission" date="2021-04" db="EMBL/GenBank/DDBJ databases">
        <title>First draft genome resource for Brassicaceae pathogens Fusarium oxysporum f. sp. raphani and Fusarium oxysporum f. sp. rapae.</title>
        <authorList>
            <person name="Asai S."/>
        </authorList>
    </citation>
    <scope>NUCLEOTIDE SEQUENCE</scope>
    <source>
        <strain evidence="2">Tf1208</strain>
    </source>
</reference>
<dbReference type="EMBL" id="JAELUQ010000006">
    <property type="protein sequence ID" value="KAG7412982.1"/>
    <property type="molecule type" value="Genomic_DNA"/>
</dbReference>
<evidence type="ECO:0000256" key="1">
    <source>
        <dbReference type="SAM" id="SignalP"/>
    </source>
</evidence>
<dbReference type="AlphaFoldDB" id="A0A8J5P735"/>
<name>A0A8J5P735_FUSOX</name>
<protein>
    <submittedName>
        <fullName evidence="2">Uncharacterized protein</fullName>
    </submittedName>
</protein>
<organism evidence="2 3">
    <name type="scientific">Fusarium oxysporum f. sp. rapae</name>
    <dbReference type="NCBI Taxonomy" id="485398"/>
    <lineage>
        <taxon>Eukaryota</taxon>
        <taxon>Fungi</taxon>
        <taxon>Dikarya</taxon>
        <taxon>Ascomycota</taxon>
        <taxon>Pezizomycotina</taxon>
        <taxon>Sordariomycetes</taxon>
        <taxon>Hypocreomycetidae</taxon>
        <taxon>Hypocreales</taxon>
        <taxon>Nectriaceae</taxon>
        <taxon>Fusarium</taxon>
        <taxon>Fusarium oxysporum species complex</taxon>
    </lineage>
</organism>
<evidence type="ECO:0000313" key="3">
    <source>
        <dbReference type="Proteomes" id="UP000694050"/>
    </source>
</evidence>